<proteinExistence type="predicted"/>
<feature type="domain" description="Lipoyl-binding" evidence="15">
    <location>
        <begin position="590"/>
        <end position="666"/>
    </location>
</feature>
<evidence type="ECO:0000256" key="2">
    <source>
        <dbReference type="ARBA" id="ARBA00005060"/>
    </source>
</evidence>
<feature type="domain" description="ATP-grasp" evidence="16">
    <location>
        <begin position="120"/>
        <end position="317"/>
    </location>
</feature>
<keyword evidence="4" id="KW-0436">Ligase</keyword>
<dbReference type="PANTHER" id="PTHR18866:SF33">
    <property type="entry name" value="METHYLCROTONOYL-COA CARBOXYLASE SUBUNIT ALPHA, MITOCHONDRIAL-RELATED"/>
    <property type="match status" value="1"/>
</dbReference>
<evidence type="ECO:0000313" key="19">
    <source>
        <dbReference type="Proteomes" id="UP000707352"/>
    </source>
</evidence>
<evidence type="ECO:0000256" key="1">
    <source>
        <dbReference type="ARBA" id="ARBA00001953"/>
    </source>
</evidence>
<dbReference type="CDD" id="cd06850">
    <property type="entry name" value="biotinyl_domain"/>
    <property type="match status" value="1"/>
</dbReference>
<dbReference type="RefSeq" id="WP_167673680.1">
    <property type="nucleotide sequence ID" value="NZ_JAATJS010000004.1"/>
</dbReference>
<evidence type="ECO:0000256" key="10">
    <source>
        <dbReference type="ARBA" id="ARBA00023098"/>
    </source>
</evidence>
<accession>A0ABX0VDR0</accession>
<dbReference type="InterPro" id="IPR001882">
    <property type="entry name" value="Biotin_BS"/>
</dbReference>
<keyword evidence="11" id="KW-0464">Manganese</keyword>
<evidence type="ECO:0000256" key="11">
    <source>
        <dbReference type="ARBA" id="ARBA00023211"/>
    </source>
</evidence>
<dbReference type="EMBL" id="JAATJS010000004">
    <property type="protein sequence ID" value="NIX77797.1"/>
    <property type="molecule type" value="Genomic_DNA"/>
</dbReference>
<dbReference type="Pfam" id="PF18140">
    <property type="entry name" value="PCC_BT"/>
    <property type="match status" value="1"/>
</dbReference>
<dbReference type="PROSITE" id="PS00188">
    <property type="entry name" value="BIOTIN"/>
    <property type="match status" value="1"/>
</dbReference>
<reference evidence="18 19" key="1">
    <citation type="submission" date="2020-03" db="EMBL/GenBank/DDBJ databases">
        <title>The genome sequence of Microvirga sp. c23x22.</title>
        <authorList>
            <person name="Zhang X."/>
        </authorList>
    </citation>
    <scope>NUCLEOTIDE SEQUENCE [LARGE SCALE GENOMIC DNA]</scope>
    <source>
        <strain evidence="19">c23x22</strain>
    </source>
</reference>
<sequence>MFDKILIANRGEIACRVIKTARRMGIKTVAIYSDADKDALHVEMADEAVHIGPAAAAQSYLVIEKIVEACKATGAQAVHPGYGFLSEREAFPKALAEAGIVFIGPNPVAIAAMGDKIESKKAAAAAKVSTVPGFLGVIENPEQAVTIANDIGYPVMIKASAGGGGKGMRIAYSADEVAEGFARAKSEAASSFGDDRVFVEKFITDPRHIEIQVLGDKHGNVIYLGERECSIQRRNQKVIEEAPSPLLDEATRKLMGEQAVALAKAVGYDSAGTVEFVAGQDKSFYFLEMNTRLQVEHPVTEMITGIDLVEEMIRVAAGEKLRLAQADVKLNGWSVESRIYAEDPVRNFLPSTGRLVTYRPPSEGENHGTTVRNDTGVYEGGEISIFYDPMIAKLVTHAPTREKAIEAQAKALDAFAIDGIRHNIPFLSALMQHPRWQSGKLSTGFIAEEFPQGFKALAPEGEIALRIAAVAASVDHLLNERKRQISGQMRPASAVRFDRERVVMLGRERLDVVIEDIEGGIAIVIDGQAWPVESAWKPGNPVWTGTVGGEAIAVQVRPILNGLLLSHAGASVEARVYTHREAELATLMPEKVEADTGKKLLCPMPGLVKAISVKQGQDVKTGEPLCIVEAMKMENVLRAERDGTIAKILAKEGDSLAVDAVILEFA</sequence>
<dbReference type="InterPro" id="IPR000089">
    <property type="entry name" value="Biotin_lipoyl"/>
</dbReference>
<gene>
    <name evidence="18" type="ORF">HB375_14440</name>
</gene>
<evidence type="ECO:0000256" key="12">
    <source>
        <dbReference type="ARBA" id="ARBA00023267"/>
    </source>
</evidence>
<organism evidence="18 19">
    <name type="scientific">Microvirga terricola</name>
    <dbReference type="NCBI Taxonomy" id="2719797"/>
    <lineage>
        <taxon>Bacteria</taxon>
        <taxon>Pseudomonadati</taxon>
        <taxon>Pseudomonadota</taxon>
        <taxon>Alphaproteobacteria</taxon>
        <taxon>Hyphomicrobiales</taxon>
        <taxon>Methylobacteriaceae</taxon>
        <taxon>Microvirga</taxon>
    </lineage>
</organism>
<dbReference type="SUPFAM" id="SSF52440">
    <property type="entry name" value="PreATP-grasp domain"/>
    <property type="match status" value="1"/>
</dbReference>
<dbReference type="InterPro" id="IPR011764">
    <property type="entry name" value="Biotin_carboxylation_dom"/>
</dbReference>
<dbReference type="Pfam" id="PF00289">
    <property type="entry name" value="Biotin_carb_N"/>
    <property type="match status" value="1"/>
</dbReference>
<name>A0ABX0VDR0_9HYPH</name>
<dbReference type="Gene3D" id="2.40.50.100">
    <property type="match status" value="1"/>
</dbReference>
<keyword evidence="6 14" id="KW-0547">Nucleotide-binding</keyword>
<evidence type="ECO:0000256" key="14">
    <source>
        <dbReference type="PROSITE-ProRule" id="PRU00409"/>
    </source>
</evidence>
<dbReference type="InterPro" id="IPR050856">
    <property type="entry name" value="Biotin_carboxylase_complex"/>
</dbReference>
<dbReference type="PROSITE" id="PS50968">
    <property type="entry name" value="BIOTINYL_LIPOYL"/>
    <property type="match status" value="1"/>
</dbReference>
<dbReference type="SUPFAM" id="SSF51230">
    <property type="entry name" value="Single hybrid motif"/>
    <property type="match status" value="1"/>
</dbReference>
<evidence type="ECO:0000256" key="9">
    <source>
        <dbReference type="ARBA" id="ARBA00022963"/>
    </source>
</evidence>
<evidence type="ECO:0000259" key="15">
    <source>
        <dbReference type="PROSITE" id="PS50968"/>
    </source>
</evidence>
<dbReference type="PROSITE" id="PS00866">
    <property type="entry name" value="CPSASE_1"/>
    <property type="match status" value="1"/>
</dbReference>
<comment type="caution">
    <text evidence="18">The sequence shown here is derived from an EMBL/GenBank/DDBJ whole genome shotgun (WGS) entry which is preliminary data.</text>
</comment>
<dbReference type="Pfam" id="PF02785">
    <property type="entry name" value="Biotin_carb_C"/>
    <property type="match status" value="1"/>
</dbReference>
<keyword evidence="9" id="KW-0442">Lipid degradation</keyword>
<protein>
    <recommendedName>
        <fullName evidence="3">propionyl-CoA carboxylase</fullName>
        <ecNumber evidence="3">6.4.1.3</ecNumber>
    </recommendedName>
</protein>
<keyword evidence="10" id="KW-0443">Lipid metabolism</keyword>
<dbReference type="InterPro" id="IPR041265">
    <property type="entry name" value="PCC_BT"/>
</dbReference>
<keyword evidence="12" id="KW-0092">Biotin</keyword>
<evidence type="ECO:0000259" key="17">
    <source>
        <dbReference type="PROSITE" id="PS50979"/>
    </source>
</evidence>
<dbReference type="SUPFAM" id="SSF51246">
    <property type="entry name" value="Rudiment single hybrid motif"/>
    <property type="match status" value="1"/>
</dbReference>
<evidence type="ECO:0000256" key="4">
    <source>
        <dbReference type="ARBA" id="ARBA00022598"/>
    </source>
</evidence>
<evidence type="ECO:0000256" key="8">
    <source>
        <dbReference type="ARBA" id="ARBA00022842"/>
    </source>
</evidence>
<keyword evidence="19" id="KW-1185">Reference proteome</keyword>
<dbReference type="Gene3D" id="3.30.700.30">
    <property type="match status" value="1"/>
</dbReference>
<dbReference type="NCBIfam" id="NF006367">
    <property type="entry name" value="PRK08591.1"/>
    <property type="match status" value="1"/>
</dbReference>
<dbReference type="PROSITE" id="PS50975">
    <property type="entry name" value="ATP_GRASP"/>
    <property type="match status" value="1"/>
</dbReference>
<dbReference type="InterPro" id="IPR011054">
    <property type="entry name" value="Rudment_hybrid_motif"/>
</dbReference>
<dbReference type="EC" id="6.4.1.3" evidence="3"/>
<evidence type="ECO:0000256" key="3">
    <source>
        <dbReference type="ARBA" id="ARBA00013050"/>
    </source>
</evidence>
<feature type="domain" description="Biotin carboxylation" evidence="17">
    <location>
        <begin position="1"/>
        <end position="451"/>
    </location>
</feature>
<dbReference type="PROSITE" id="PS50979">
    <property type="entry name" value="BC"/>
    <property type="match status" value="1"/>
</dbReference>
<keyword evidence="8" id="KW-0460">Magnesium</keyword>
<keyword evidence="7 14" id="KW-0067">ATP-binding</keyword>
<keyword evidence="5" id="KW-0479">Metal-binding</keyword>
<evidence type="ECO:0000259" key="16">
    <source>
        <dbReference type="PROSITE" id="PS50975"/>
    </source>
</evidence>
<dbReference type="SUPFAM" id="SSF56059">
    <property type="entry name" value="Glutathione synthetase ATP-binding domain-like"/>
    <property type="match status" value="1"/>
</dbReference>
<dbReference type="InterPro" id="IPR005479">
    <property type="entry name" value="CPAse_ATP-bd"/>
</dbReference>
<comment type="catalytic activity">
    <reaction evidence="13">
        <text>propanoyl-CoA + hydrogencarbonate + ATP = (S)-methylmalonyl-CoA + ADP + phosphate + H(+)</text>
        <dbReference type="Rhea" id="RHEA:23720"/>
        <dbReference type="ChEBI" id="CHEBI:15378"/>
        <dbReference type="ChEBI" id="CHEBI:17544"/>
        <dbReference type="ChEBI" id="CHEBI:30616"/>
        <dbReference type="ChEBI" id="CHEBI:43474"/>
        <dbReference type="ChEBI" id="CHEBI:57327"/>
        <dbReference type="ChEBI" id="CHEBI:57392"/>
        <dbReference type="ChEBI" id="CHEBI:456216"/>
        <dbReference type="EC" id="6.4.1.3"/>
    </reaction>
    <physiologicalReaction direction="left-to-right" evidence="13">
        <dbReference type="Rhea" id="RHEA:23721"/>
    </physiologicalReaction>
</comment>
<dbReference type="Proteomes" id="UP000707352">
    <property type="component" value="Unassembled WGS sequence"/>
</dbReference>
<evidence type="ECO:0000256" key="7">
    <source>
        <dbReference type="ARBA" id="ARBA00022840"/>
    </source>
</evidence>
<dbReference type="InterPro" id="IPR016185">
    <property type="entry name" value="PreATP-grasp_dom_sf"/>
</dbReference>
<dbReference type="InterPro" id="IPR011053">
    <property type="entry name" value="Single_hybrid_motif"/>
</dbReference>
<dbReference type="SMART" id="SM00878">
    <property type="entry name" value="Biotin_carb_C"/>
    <property type="match status" value="1"/>
</dbReference>
<evidence type="ECO:0000256" key="13">
    <source>
        <dbReference type="ARBA" id="ARBA00049495"/>
    </source>
</evidence>
<dbReference type="Gene3D" id="3.30.470.20">
    <property type="entry name" value="ATP-grasp fold, B domain"/>
    <property type="match status" value="1"/>
</dbReference>
<dbReference type="InterPro" id="IPR005481">
    <property type="entry name" value="BC-like_N"/>
</dbReference>
<dbReference type="InterPro" id="IPR011761">
    <property type="entry name" value="ATP-grasp"/>
</dbReference>
<evidence type="ECO:0000313" key="18">
    <source>
        <dbReference type="EMBL" id="NIX77797.1"/>
    </source>
</evidence>
<evidence type="ECO:0000256" key="6">
    <source>
        <dbReference type="ARBA" id="ARBA00022741"/>
    </source>
</evidence>
<dbReference type="Pfam" id="PF00364">
    <property type="entry name" value="Biotin_lipoyl"/>
    <property type="match status" value="1"/>
</dbReference>
<dbReference type="PROSITE" id="PS00867">
    <property type="entry name" value="CPSASE_2"/>
    <property type="match status" value="1"/>
</dbReference>
<comment type="cofactor">
    <cofactor evidence="1">
        <name>biotin</name>
        <dbReference type="ChEBI" id="CHEBI:57586"/>
    </cofactor>
</comment>
<evidence type="ECO:0000256" key="5">
    <source>
        <dbReference type="ARBA" id="ARBA00022723"/>
    </source>
</evidence>
<dbReference type="Pfam" id="PF02786">
    <property type="entry name" value="CPSase_L_D2"/>
    <property type="match status" value="1"/>
</dbReference>
<comment type="pathway">
    <text evidence="2">Metabolic intermediate metabolism; propanoyl-CoA degradation; succinyl-CoA from propanoyl-CoA: step 1/3.</text>
</comment>
<dbReference type="InterPro" id="IPR005482">
    <property type="entry name" value="Biotin_COase_C"/>
</dbReference>
<dbReference type="PANTHER" id="PTHR18866">
    <property type="entry name" value="CARBOXYLASE:PYRUVATE/ACETYL-COA/PROPIONYL-COA CARBOXYLASE"/>
    <property type="match status" value="1"/>
</dbReference>